<gene>
    <name evidence="2" type="ORF">B4U37_07425</name>
    <name evidence="3" type="ORF">FZC75_04620</name>
</gene>
<evidence type="ECO:0000313" key="5">
    <source>
        <dbReference type="Proteomes" id="UP000324517"/>
    </source>
</evidence>
<dbReference type="EMBL" id="VTET01000002">
    <property type="protein sequence ID" value="TYS73619.1"/>
    <property type="molecule type" value="Genomic_DNA"/>
</dbReference>
<dbReference type="Proteomes" id="UP000195573">
    <property type="component" value="Chromosome"/>
</dbReference>
<dbReference type="KEGG" id="bhk:B4U37_07425"/>
<dbReference type="OrthoDB" id="1925744at2"/>
<reference evidence="2 4" key="1">
    <citation type="submission" date="2017-04" db="EMBL/GenBank/DDBJ databases">
        <title>Complete Genome Sequence of the Bacillus horikoshii 20a strain from Cuatro Cienegas, Coahuila, Mexico.</title>
        <authorList>
            <person name="Zarza E."/>
            <person name="Alcaraz L.D."/>
            <person name="Aguilar-Salinas B."/>
            <person name="Islas A."/>
            <person name="Olmedo-Alvarez G."/>
        </authorList>
    </citation>
    <scope>NUCLEOTIDE SEQUENCE [LARGE SCALE GENOMIC DNA]</scope>
    <source>
        <strain evidence="2 4">20a</strain>
    </source>
</reference>
<keyword evidence="1" id="KW-0812">Transmembrane</keyword>
<organism evidence="3 5">
    <name type="scientific">Sutcliffiella horikoshii</name>
    <dbReference type="NCBI Taxonomy" id="79883"/>
    <lineage>
        <taxon>Bacteria</taxon>
        <taxon>Bacillati</taxon>
        <taxon>Bacillota</taxon>
        <taxon>Bacilli</taxon>
        <taxon>Bacillales</taxon>
        <taxon>Bacillaceae</taxon>
        <taxon>Sutcliffiella</taxon>
    </lineage>
</organism>
<name>A0A1Y0CKQ5_9BACI</name>
<feature type="transmembrane region" description="Helical" evidence="1">
    <location>
        <begin position="61"/>
        <end position="89"/>
    </location>
</feature>
<dbReference type="Proteomes" id="UP000324517">
    <property type="component" value="Unassembled WGS sequence"/>
</dbReference>
<dbReference type="GeneID" id="96738256"/>
<accession>A0A1Y0CKQ5</accession>
<evidence type="ECO:0000256" key="1">
    <source>
        <dbReference type="SAM" id="Phobius"/>
    </source>
</evidence>
<protein>
    <submittedName>
        <fullName evidence="3">Uncharacterized protein</fullName>
    </submittedName>
</protein>
<evidence type="ECO:0000313" key="3">
    <source>
        <dbReference type="EMBL" id="TYS73619.1"/>
    </source>
</evidence>
<dbReference type="AlphaFoldDB" id="A0A1Y0CKQ5"/>
<dbReference type="RefSeq" id="WP_010192941.1">
    <property type="nucleotide sequence ID" value="NZ_CP020880.1"/>
</dbReference>
<keyword evidence="4" id="KW-1185">Reference proteome</keyword>
<evidence type="ECO:0000313" key="4">
    <source>
        <dbReference type="Proteomes" id="UP000195573"/>
    </source>
</evidence>
<feature type="transmembrane region" description="Helical" evidence="1">
    <location>
        <begin position="20"/>
        <end position="49"/>
    </location>
</feature>
<evidence type="ECO:0000313" key="2">
    <source>
        <dbReference type="EMBL" id="ART75869.1"/>
    </source>
</evidence>
<keyword evidence="1" id="KW-0472">Membrane</keyword>
<sequence length="103" mass="11063">MKPSTTLKWVTGGMEAFLAIPVLGGLTVMGFGYSPLGLMLILHIITLVFSAKEGQKFHGSIWGIVASCLGWVPFVGWALHTITAIILMIDAFASGRKEKGMQV</sequence>
<keyword evidence="1" id="KW-1133">Transmembrane helix</keyword>
<dbReference type="EMBL" id="CP020880">
    <property type="protein sequence ID" value="ART75869.1"/>
    <property type="molecule type" value="Genomic_DNA"/>
</dbReference>
<proteinExistence type="predicted"/>
<reference evidence="3 5" key="2">
    <citation type="submission" date="2019-08" db="EMBL/GenBank/DDBJ databases">
        <title>Bacillus genomes from the desert of Cuatro Cienegas, Coahuila.</title>
        <authorList>
            <person name="Olmedo-Alvarez G."/>
        </authorList>
    </citation>
    <scope>NUCLEOTIDE SEQUENCE [LARGE SCALE GENOMIC DNA]</scope>
    <source>
        <strain evidence="3 5">CH98b_3T</strain>
    </source>
</reference>